<dbReference type="Gene3D" id="1.20.1280.290">
    <property type="match status" value="1"/>
</dbReference>
<dbReference type="EMBL" id="QFPP01000914">
    <property type="protein sequence ID" value="PZQ55233.1"/>
    <property type="molecule type" value="Genomic_DNA"/>
</dbReference>
<feature type="transmembrane region" description="Helical" evidence="1">
    <location>
        <begin position="76"/>
        <end position="96"/>
    </location>
</feature>
<evidence type="ECO:0000256" key="1">
    <source>
        <dbReference type="SAM" id="Phobius"/>
    </source>
</evidence>
<feature type="transmembrane region" description="Helical" evidence="1">
    <location>
        <begin position="12"/>
        <end position="30"/>
    </location>
</feature>
<keyword evidence="1" id="KW-1133">Transmembrane helix</keyword>
<proteinExistence type="predicted"/>
<keyword evidence="1" id="KW-0812">Transmembrane</keyword>
<dbReference type="AlphaFoldDB" id="A0A2W5QKN5"/>
<feature type="transmembrane region" description="Helical" evidence="1">
    <location>
        <begin position="51"/>
        <end position="70"/>
    </location>
</feature>
<sequence>MQSLSIPVAADTWLGLIAWAYLLTNAVRVFTYIPQIVAVWKCRDGARSVSLLTWGSWVLSHVAATAYGVLVVKDGLFLFITLINFAGCGLVAAIAARRRWQWKQASQTLLI</sequence>
<gene>
    <name evidence="2" type="ORF">DI563_32400</name>
</gene>
<reference evidence="2 3" key="1">
    <citation type="submission" date="2017-08" db="EMBL/GenBank/DDBJ databases">
        <title>Infants hospitalized years apart are colonized by the same room-sourced microbial strains.</title>
        <authorList>
            <person name="Brooks B."/>
            <person name="Olm M.R."/>
            <person name="Firek B.A."/>
            <person name="Baker R."/>
            <person name="Thomas B.C."/>
            <person name="Morowitz M.J."/>
            <person name="Banfield J.F."/>
        </authorList>
    </citation>
    <scope>NUCLEOTIDE SEQUENCE [LARGE SCALE GENOMIC DNA]</scope>
    <source>
        <strain evidence="2">S2_005_003_R2_41</strain>
    </source>
</reference>
<name>A0A2W5QKN5_VARPD</name>
<organism evidence="2 3">
    <name type="scientific">Variovorax paradoxus</name>
    <dbReference type="NCBI Taxonomy" id="34073"/>
    <lineage>
        <taxon>Bacteria</taxon>
        <taxon>Pseudomonadati</taxon>
        <taxon>Pseudomonadota</taxon>
        <taxon>Betaproteobacteria</taxon>
        <taxon>Burkholderiales</taxon>
        <taxon>Comamonadaceae</taxon>
        <taxon>Variovorax</taxon>
    </lineage>
</organism>
<dbReference type="Proteomes" id="UP000249135">
    <property type="component" value="Unassembled WGS sequence"/>
</dbReference>
<evidence type="ECO:0000313" key="3">
    <source>
        <dbReference type="Proteomes" id="UP000249135"/>
    </source>
</evidence>
<evidence type="ECO:0000313" key="2">
    <source>
        <dbReference type="EMBL" id="PZQ55233.1"/>
    </source>
</evidence>
<keyword evidence="1" id="KW-0472">Membrane</keyword>
<evidence type="ECO:0008006" key="4">
    <source>
        <dbReference type="Google" id="ProtNLM"/>
    </source>
</evidence>
<protein>
    <recommendedName>
        <fullName evidence="4">PQ-loop repeat-containing protein</fullName>
    </recommendedName>
</protein>
<comment type="caution">
    <text evidence="2">The sequence shown here is derived from an EMBL/GenBank/DDBJ whole genome shotgun (WGS) entry which is preliminary data.</text>
</comment>
<accession>A0A2W5QKN5</accession>